<comment type="caution">
    <text evidence="8">The sequence shown here is derived from an EMBL/GenBank/DDBJ whole genome shotgun (WGS) entry which is preliminary data.</text>
</comment>
<dbReference type="Pfam" id="PF17827">
    <property type="entry name" value="PrmC_N"/>
    <property type="match status" value="1"/>
</dbReference>
<evidence type="ECO:0000313" key="9">
    <source>
        <dbReference type="Proteomes" id="UP000325105"/>
    </source>
</evidence>
<feature type="binding site" evidence="5">
    <location>
        <position position="192"/>
    </location>
    <ligand>
        <name>S-adenosyl-L-methionine</name>
        <dbReference type="ChEBI" id="CHEBI:59789"/>
    </ligand>
</feature>
<dbReference type="GO" id="GO:0032259">
    <property type="term" value="P:methylation"/>
    <property type="evidence" value="ECO:0007669"/>
    <property type="project" value="UniProtKB-KW"/>
</dbReference>
<keyword evidence="3 5" id="KW-0949">S-adenosyl-L-methionine</keyword>
<sequence length="286" mass="32412">MKTLRELADAYQQALHSLYEPSEIKELFLTAYTHITKKRRVDYALDSNMAPEDDVLASLHAILDQLQTGQPIQYIVGHAPFYGLEFSVNEHTLIPRPETEELVDWILRENNAPTSSLNVLDIGTGSGCIAITLKKNMPNASVTAVDISGEAIHLARRNASRNNVIVDFITADIMEWEYFLSTDQRFDIIVSNPPYITPKEKSMMHNNVLQYEPHSALFVEEHTPLLFYDVIADLGRSHLTPKGALYFEINEHLGQETAELLRKKGYRTVVLKQDLNGADRMVKALF</sequence>
<dbReference type="OrthoDB" id="9800643at2"/>
<name>A0A5S5DRH0_9SPHI</name>
<feature type="binding site" evidence="5">
    <location>
        <position position="146"/>
    </location>
    <ligand>
        <name>S-adenosyl-L-methionine</name>
        <dbReference type="ChEBI" id="CHEBI:59789"/>
    </ligand>
</feature>
<dbReference type="InterPro" id="IPR029063">
    <property type="entry name" value="SAM-dependent_MTases_sf"/>
</dbReference>
<dbReference type="EMBL" id="VNHX01000003">
    <property type="protein sequence ID" value="TYP97239.1"/>
    <property type="molecule type" value="Genomic_DNA"/>
</dbReference>
<reference evidence="8 9" key="1">
    <citation type="submission" date="2019-07" db="EMBL/GenBank/DDBJ databases">
        <title>Genomic Encyclopedia of Archaeal and Bacterial Type Strains, Phase II (KMG-II): from individual species to whole genera.</title>
        <authorList>
            <person name="Goeker M."/>
        </authorList>
    </citation>
    <scope>NUCLEOTIDE SEQUENCE [LARGE SCALE GENOMIC DNA]</scope>
    <source>
        <strain evidence="8 9">DSM 18850</strain>
    </source>
</reference>
<keyword evidence="1 5" id="KW-0489">Methyltransferase</keyword>
<keyword evidence="2 5" id="KW-0808">Transferase</keyword>
<feature type="binding site" evidence="5">
    <location>
        <begin position="192"/>
        <end position="195"/>
    </location>
    <ligand>
        <name>substrate</name>
    </ligand>
</feature>
<dbReference type="SUPFAM" id="SSF53335">
    <property type="entry name" value="S-adenosyl-L-methionine-dependent methyltransferases"/>
    <property type="match status" value="1"/>
</dbReference>
<dbReference type="Gene3D" id="1.10.8.10">
    <property type="entry name" value="DNA helicase RuvA subunit, C-terminal domain"/>
    <property type="match status" value="1"/>
</dbReference>
<proteinExistence type="inferred from homology"/>
<dbReference type="InterPro" id="IPR050320">
    <property type="entry name" value="N5-glutamine_MTase"/>
</dbReference>
<dbReference type="GO" id="GO:0102559">
    <property type="term" value="F:peptide chain release factor N(5)-glutamine methyltransferase activity"/>
    <property type="evidence" value="ECO:0007669"/>
    <property type="project" value="UniProtKB-EC"/>
</dbReference>
<protein>
    <recommendedName>
        <fullName evidence="5">Release factor glutamine methyltransferase</fullName>
        <shortName evidence="5">RF MTase</shortName>
        <ecNumber evidence="5">2.1.1.297</ecNumber>
    </recommendedName>
    <alternativeName>
        <fullName evidence="5">N5-glutamine methyltransferase PrmC</fullName>
    </alternativeName>
    <alternativeName>
        <fullName evidence="5">Protein-(glutamine-N5) MTase PrmC</fullName>
    </alternativeName>
    <alternativeName>
        <fullName evidence="5">Protein-glutamine N-methyltransferase PrmC</fullName>
    </alternativeName>
</protein>
<dbReference type="NCBIfam" id="TIGR00536">
    <property type="entry name" value="hemK_fam"/>
    <property type="match status" value="1"/>
</dbReference>
<feature type="domain" description="Methyltransferase small" evidence="6">
    <location>
        <begin position="115"/>
        <end position="202"/>
    </location>
</feature>
<evidence type="ECO:0000256" key="4">
    <source>
        <dbReference type="ARBA" id="ARBA00048391"/>
    </source>
</evidence>
<evidence type="ECO:0000256" key="2">
    <source>
        <dbReference type="ARBA" id="ARBA00022679"/>
    </source>
</evidence>
<evidence type="ECO:0000256" key="1">
    <source>
        <dbReference type="ARBA" id="ARBA00022603"/>
    </source>
</evidence>
<comment type="catalytic activity">
    <reaction evidence="4 5">
        <text>L-glutaminyl-[peptide chain release factor] + S-adenosyl-L-methionine = N(5)-methyl-L-glutaminyl-[peptide chain release factor] + S-adenosyl-L-homocysteine + H(+)</text>
        <dbReference type="Rhea" id="RHEA:42896"/>
        <dbReference type="Rhea" id="RHEA-COMP:10271"/>
        <dbReference type="Rhea" id="RHEA-COMP:10272"/>
        <dbReference type="ChEBI" id="CHEBI:15378"/>
        <dbReference type="ChEBI" id="CHEBI:30011"/>
        <dbReference type="ChEBI" id="CHEBI:57856"/>
        <dbReference type="ChEBI" id="CHEBI:59789"/>
        <dbReference type="ChEBI" id="CHEBI:61891"/>
        <dbReference type="EC" id="2.1.1.297"/>
    </reaction>
</comment>
<evidence type="ECO:0000256" key="3">
    <source>
        <dbReference type="ARBA" id="ARBA00022691"/>
    </source>
</evidence>
<evidence type="ECO:0000256" key="5">
    <source>
        <dbReference type="HAMAP-Rule" id="MF_02126"/>
    </source>
</evidence>
<gene>
    <name evidence="5" type="primary">prmC</name>
    <name evidence="8" type="ORF">BC792_103165</name>
</gene>
<dbReference type="HAMAP" id="MF_02126">
    <property type="entry name" value="RF_methyltr_PrmC"/>
    <property type="match status" value="1"/>
</dbReference>
<dbReference type="EC" id="2.1.1.297" evidence="5"/>
<dbReference type="InterPro" id="IPR007848">
    <property type="entry name" value="Small_mtfrase_dom"/>
</dbReference>
<dbReference type="AlphaFoldDB" id="A0A5S5DRH0"/>
<dbReference type="InterPro" id="IPR040758">
    <property type="entry name" value="PrmC_N"/>
</dbReference>
<dbReference type="Proteomes" id="UP000325105">
    <property type="component" value="Unassembled WGS sequence"/>
</dbReference>
<dbReference type="InterPro" id="IPR004556">
    <property type="entry name" value="HemK-like"/>
</dbReference>
<dbReference type="NCBIfam" id="TIGR03534">
    <property type="entry name" value="RF_mod_PrmC"/>
    <property type="match status" value="1"/>
</dbReference>
<dbReference type="Pfam" id="PF05175">
    <property type="entry name" value="MTS"/>
    <property type="match status" value="1"/>
</dbReference>
<organism evidence="8 9">
    <name type="scientific">Sphingobacterium allocomposti</name>
    <dbReference type="NCBI Taxonomy" id="415956"/>
    <lineage>
        <taxon>Bacteria</taxon>
        <taxon>Pseudomonadati</taxon>
        <taxon>Bacteroidota</taxon>
        <taxon>Sphingobacteriia</taxon>
        <taxon>Sphingobacteriales</taxon>
        <taxon>Sphingobacteriaceae</taxon>
        <taxon>Sphingobacterium</taxon>
    </lineage>
</organism>
<dbReference type="RefSeq" id="WP_148907630.1">
    <property type="nucleotide sequence ID" value="NZ_VNHX01000003.1"/>
</dbReference>
<comment type="caution">
    <text evidence="5">Lacks conserved residue(s) required for the propagation of feature annotation.</text>
</comment>
<accession>A0A5S5DRH0</accession>
<evidence type="ECO:0000313" key="8">
    <source>
        <dbReference type="EMBL" id="TYP97239.1"/>
    </source>
</evidence>
<dbReference type="Gene3D" id="3.40.50.150">
    <property type="entry name" value="Vaccinia Virus protein VP39"/>
    <property type="match status" value="1"/>
</dbReference>
<keyword evidence="9" id="KW-1185">Reference proteome</keyword>
<comment type="function">
    <text evidence="5">Methylates the class 1 translation termination release factors RF1/PrfA and RF2/PrfB on the glutamine residue of the universally conserved GGQ motif.</text>
</comment>
<feature type="domain" description="Release factor glutamine methyltransferase N-terminal" evidence="7">
    <location>
        <begin position="33"/>
        <end position="77"/>
    </location>
</feature>
<dbReference type="InterPro" id="IPR019874">
    <property type="entry name" value="RF_methyltr_PrmC"/>
</dbReference>
<comment type="similarity">
    <text evidence="5">Belongs to the protein N5-glutamine methyltransferase family. PrmC subfamily.</text>
</comment>
<evidence type="ECO:0000259" key="7">
    <source>
        <dbReference type="Pfam" id="PF17827"/>
    </source>
</evidence>
<dbReference type="PROSITE" id="PS00092">
    <property type="entry name" value="N6_MTASE"/>
    <property type="match status" value="1"/>
</dbReference>
<evidence type="ECO:0000259" key="6">
    <source>
        <dbReference type="Pfam" id="PF05175"/>
    </source>
</evidence>
<dbReference type="PANTHER" id="PTHR18895:SF74">
    <property type="entry name" value="MTRF1L RELEASE FACTOR GLUTAMINE METHYLTRANSFERASE"/>
    <property type="match status" value="1"/>
</dbReference>
<feature type="binding site" evidence="5">
    <location>
        <begin position="123"/>
        <end position="127"/>
    </location>
    <ligand>
        <name>S-adenosyl-L-methionine</name>
        <dbReference type="ChEBI" id="CHEBI:59789"/>
    </ligand>
</feature>
<dbReference type="CDD" id="cd02440">
    <property type="entry name" value="AdoMet_MTases"/>
    <property type="match status" value="1"/>
</dbReference>
<dbReference type="InterPro" id="IPR002052">
    <property type="entry name" value="DNA_methylase_N6_adenine_CS"/>
</dbReference>
<dbReference type="PANTHER" id="PTHR18895">
    <property type="entry name" value="HEMK METHYLTRANSFERASE"/>
    <property type="match status" value="1"/>
</dbReference>
<dbReference type="GO" id="GO:0003676">
    <property type="term" value="F:nucleic acid binding"/>
    <property type="evidence" value="ECO:0007669"/>
    <property type="project" value="InterPro"/>
</dbReference>